<dbReference type="EMBL" id="JBHUMP010000001">
    <property type="protein sequence ID" value="MFD2738037.1"/>
    <property type="molecule type" value="Genomic_DNA"/>
</dbReference>
<feature type="region of interest" description="Disordered" evidence="1">
    <location>
        <begin position="1"/>
        <end position="49"/>
    </location>
</feature>
<protein>
    <submittedName>
        <fullName evidence="2">Helix-turn-helix transcriptional regulator</fullName>
    </submittedName>
</protein>
<dbReference type="Proteomes" id="UP001597474">
    <property type="component" value="Unassembled WGS sequence"/>
</dbReference>
<evidence type="ECO:0000313" key="2">
    <source>
        <dbReference type="EMBL" id="MFD2738037.1"/>
    </source>
</evidence>
<dbReference type="RefSeq" id="WP_386370321.1">
    <property type="nucleotide sequence ID" value="NZ_JBHUMP010000001.1"/>
</dbReference>
<evidence type="ECO:0000256" key="1">
    <source>
        <dbReference type="SAM" id="MobiDB-lite"/>
    </source>
</evidence>
<comment type="caution">
    <text evidence="2">The sequence shown here is derived from an EMBL/GenBank/DDBJ whole genome shotgun (WGS) entry which is preliminary data.</text>
</comment>
<dbReference type="InterPro" id="IPR010260">
    <property type="entry name" value="AlpA"/>
</dbReference>
<dbReference type="Gene3D" id="1.10.238.160">
    <property type="match status" value="1"/>
</dbReference>
<dbReference type="Pfam" id="PF05930">
    <property type="entry name" value="Phage_AlpA"/>
    <property type="match status" value="1"/>
</dbReference>
<gene>
    <name evidence="2" type="ORF">ACFSUD_00485</name>
</gene>
<name>A0ABW5TXU4_9RHOB</name>
<evidence type="ECO:0000313" key="3">
    <source>
        <dbReference type="Proteomes" id="UP001597474"/>
    </source>
</evidence>
<organism evidence="2 3">
    <name type="scientific">Sulfitobacter aestuarii</name>
    <dbReference type="NCBI Taxonomy" id="2161676"/>
    <lineage>
        <taxon>Bacteria</taxon>
        <taxon>Pseudomonadati</taxon>
        <taxon>Pseudomonadota</taxon>
        <taxon>Alphaproteobacteria</taxon>
        <taxon>Rhodobacterales</taxon>
        <taxon>Roseobacteraceae</taxon>
        <taxon>Sulfitobacter</taxon>
    </lineage>
</organism>
<accession>A0ABW5TXU4</accession>
<proteinExistence type="predicted"/>
<sequence>MLKRNRTAVQGDLFGNLPAEVKGGPAKSAPNTTKAAAVPEQHDTGQEPLLPAAEERYLKDREVAARYGISRQTVWRRKKNGQLPPPVKIAPHSTRWKLSTLMEFERRFNREPTATAVADHSGQVRK</sequence>
<keyword evidence="3" id="KW-1185">Reference proteome</keyword>
<reference evidence="3" key="1">
    <citation type="journal article" date="2019" name="Int. J. Syst. Evol. Microbiol.">
        <title>The Global Catalogue of Microorganisms (GCM) 10K type strain sequencing project: providing services to taxonomists for standard genome sequencing and annotation.</title>
        <authorList>
            <consortium name="The Broad Institute Genomics Platform"/>
            <consortium name="The Broad Institute Genome Sequencing Center for Infectious Disease"/>
            <person name="Wu L."/>
            <person name="Ma J."/>
        </authorList>
    </citation>
    <scope>NUCLEOTIDE SEQUENCE [LARGE SCALE GENOMIC DNA]</scope>
    <source>
        <strain evidence="3">TISTR 2562</strain>
    </source>
</reference>